<evidence type="ECO:0000313" key="1">
    <source>
        <dbReference type="EMBL" id="KAA6352413.1"/>
    </source>
</evidence>
<sequence>MCYLITSQRQKLQASKDITGNYQRMNIKQSMNFTDEALLTIGFAAFSDNPSYKSKAPVNYMNKQGDRVNLFGYHRIQGLA</sequence>
<accession>A0A5J4T411</accession>
<dbReference type="EMBL" id="SNRW01039547">
    <property type="protein sequence ID" value="KAA6352413.1"/>
    <property type="molecule type" value="Genomic_DNA"/>
</dbReference>
<protein>
    <submittedName>
        <fullName evidence="1">Uncharacterized protein</fullName>
    </submittedName>
</protein>
<dbReference type="AlphaFoldDB" id="A0A5J4T411"/>
<organism evidence="1 2">
    <name type="scientific">Streblomastix strix</name>
    <dbReference type="NCBI Taxonomy" id="222440"/>
    <lineage>
        <taxon>Eukaryota</taxon>
        <taxon>Metamonada</taxon>
        <taxon>Preaxostyla</taxon>
        <taxon>Oxymonadida</taxon>
        <taxon>Streblomastigidae</taxon>
        <taxon>Streblomastix</taxon>
    </lineage>
</organism>
<evidence type="ECO:0000313" key="2">
    <source>
        <dbReference type="Proteomes" id="UP000324800"/>
    </source>
</evidence>
<gene>
    <name evidence="1" type="ORF">EZS28_051813</name>
</gene>
<proteinExistence type="predicted"/>
<dbReference type="Proteomes" id="UP000324800">
    <property type="component" value="Unassembled WGS sequence"/>
</dbReference>
<reference evidence="1 2" key="1">
    <citation type="submission" date="2019-03" db="EMBL/GenBank/DDBJ databases">
        <title>Single cell metagenomics reveals metabolic interactions within the superorganism composed of flagellate Streblomastix strix and complex community of Bacteroidetes bacteria on its surface.</title>
        <authorList>
            <person name="Treitli S.C."/>
            <person name="Kolisko M."/>
            <person name="Husnik F."/>
            <person name="Keeling P."/>
            <person name="Hampl V."/>
        </authorList>
    </citation>
    <scope>NUCLEOTIDE SEQUENCE [LARGE SCALE GENOMIC DNA]</scope>
    <source>
        <strain evidence="1">ST1C</strain>
    </source>
</reference>
<comment type="caution">
    <text evidence="1">The sequence shown here is derived from an EMBL/GenBank/DDBJ whole genome shotgun (WGS) entry which is preliminary data.</text>
</comment>
<name>A0A5J4T411_9EUKA</name>